<comment type="catalytic activity">
    <reaction evidence="4">
        <text>[thioredoxin]-disulfide + sulfite + AMP + 2 H(+) = adenosine 5'-phosphosulfate + [thioredoxin]-dithiol</text>
        <dbReference type="Rhea" id="RHEA:21976"/>
        <dbReference type="Rhea" id="RHEA-COMP:10698"/>
        <dbReference type="Rhea" id="RHEA-COMP:10700"/>
        <dbReference type="ChEBI" id="CHEBI:15378"/>
        <dbReference type="ChEBI" id="CHEBI:17359"/>
        <dbReference type="ChEBI" id="CHEBI:29950"/>
        <dbReference type="ChEBI" id="CHEBI:50058"/>
        <dbReference type="ChEBI" id="CHEBI:58243"/>
        <dbReference type="ChEBI" id="CHEBI:456215"/>
        <dbReference type="EC" id="1.8.4.10"/>
    </reaction>
</comment>
<accession>E8UZP9</accession>
<gene>
    <name evidence="4" type="primary">cysH</name>
    <name evidence="6" type="ordered locus">AciPR4_3640</name>
</gene>
<evidence type="ECO:0000313" key="6">
    <source>
        <dbReference type="EMBL" id="ADV84392.1"/>
    </source>
</evidence>
<dbReference type="GO" id="GO:0051539">
    <property type="term" value="F:4 iron, 4 sulfur cluster binding"/>
    <property type="evidence" value="ECO:0007669"/>
    <property type="project" value="UniProtKB-UniRule"/>
</dbReference>
<feature type="active site" description="Nucleophile; cysteine thiosulfonate intermediate" evidence="4">
    <location>
        <position position="245"/>
    </location>
</feature>
<dbReference type="HAMAP" id="MF_00063">
    <property type="entry name" value="CysH"/>
    <property type="match status" value="1"/>
</dbReference>
<organism evidence="6 7">
    <name type="scientific">Terriglobus saanensis (strain ATCC BAA-1853 / DSM 23119 / SP1PR4)</name>
    <dbReference type="NCBI Taxonomy" id="401053"/>
    <lineage>
        <taxon>Bacteria</taxon>
        <taxon>Pseudomonadati</taxon>
        <taxon>Acidobacteriota</taxon>
        <taxon>Terriglobia</taxon>
        <taxon>Terriglobales</taxon>
        <taxon>Acidobacteriaceae</taxon>
        <taxon>Terriglobus</taxon>
    </lineage>
</organism>
<dbReference type="HOGENOM" id="CLU_044089_2_1_0"/>
<dbReference type="GO" id="GO:0070814">
    <property type="term" value="P:hydrogen sulfide biosynthetic process"/>
    <property type="evidence" value="ECO:0007669"/>
    <property type="project" value="UniProtKB-UniRule"/>
</dbReference>
<dbReference type="GO" id="GO:0043866">
    <property type="term" value="F:adenylyl-sulfate reductase (thioredoxin) activity"/>
    <property type="evidence" value="ECO:0007669"/>
    <property type="project" value="UniProtKB-EC"/>
</dbReference>
<dbReference type="AlphaFoldDB" id="E8UZP9"/>
<proteinExistence type="inferred from homology"/>
<feature type="binding site" evidence="4">
    <location>
        <position position="135"/>
    </location>
    <ligand>
        <name>[4Fe-4S] cluster</name>
        <dbReference type="ChEBI" id="CHEBI:49883"/>
    </ligand>
</feature>
<feature type="binding site" evidence="4">
    <location>
        <position position="220"/>
    </location>
    <ligand>
        <name>[4Fe-4S] cluster</name>
        <dbReference type="ChEBI" id="CHEBI:49883"/>
    </ligand>
</feature>
<keyword evidence="4" id="KW-0408">Iron</keyword>
<dbReference type="InterPro" id="IPR014729">
    <property type="entry name" value="Rossmann-like_a/b/a_fold"/>
</dbReference>
<dbReference type="NCBIfam" id="NF002537">
    <property type="entry name" value="PRK02090.1"/>
    <property type="match status" value="1"/>
</dbReference>
<dbReference type="KEGG" id="tsa:AciPR4_3640"/>
<evidence type="ECO:0000313" key="7">
    <source>
        <dbReference type="Proteomes" id="UP000006844"/>
    </source>
</evidence>
<dbReference type="STRING" id="401053.AciPR4_3640"/>
<dbReference type="EC" id="1.8.4.10" evidence="4"/>
<comment type="function">
    <text evidence="4">Catalyzes the formation of sulfite from adenosine 5'-phosphosulfate (APS) using thioredoxin as an electron donor.</text>
</comment>
<keyword evidence="4" id="KW-0963">Cytoplasm</keyword>
<dbReference type="CDD" id="cd23945">
    <property type="entry name" value="PAPS_reductase"/>
    <property type="match status" value="1"/>
</dbReference>
<reference evidence="6 7" key="1">
    <citation type="journal article" date="2012" name="Stand. Genomic Sci.">
        <title>Complete genome sequence of Terriglobus saanensis type strain SP1PR4(T), an Acidobacteria from tundra soil.</title>
        <authorList>
            <person name="Rawat S.R."/>
            <person name="Mannisto M.K."/>
            <person name="Starovoytov V."/>
            <person name="Goodwin L."/>
            <person name="Nolan M."/>
            <person name="Hauser L."/>
            <person name="Land M."/>
            <person name="Davenport K.W."/>
            <person name="Woyke T."/>
            <person name="Haggblom M.M."/>
        </authorList>
    </citation>
    <scope>NUCLEOTIDE SEQUENCE</scope>
    <source>
        <strain evidence="7">ATCC BAA-1853 / DSM 23119 / SP1PR4</strain>
    </source>
</reference>
<feature type="domain" description="Phosphoadenosine phosphosulphate reductase" evidence="5">
    <location>
        <begin position="54"/>
        <end position="225"/>
    </location>
</feature>
<keyword evidence="4" id="KW-0479">Metal-binding</keyword>
<dbReference type="PIRSF" id="PIRSF000857">
    <property type="entry name" value="PAPS_reductase"/>
    <property type="match status" value="1"/>
</dbReference>
<dbReference type="GO" id="GO:0046872">
    <property type="term" value="F:metal ion binding"/>
    <property type="evidence" value="ECO:0007669"/>
    <property type="project" value="UniProtKB-KW"/>
</dbReference>
<name>E8UZP9_TERSS</name>
<dbReference type="eggNOG" id="COG0175">
    <property type="taxonomic scope" value="Bacteria"/>
</dbReference>
<dbReference type="PANTHER" id="PTHR46509:SF1">
    <property type="entry name" value="PHOSPHOADENOSINE PHOSPHOSULFATE REDUCTASE"/>
    <property type="match status" value="1"/>
</dbReference>
<protein>
    <recommendedName>
        <fullName evidence="4">Adenosine 5'-phosphosulfate reductase</fullName>
        <shortName evidence="4">APS reductase</shortName>
        <ecNumber evidence="4">1.8.4.10</ecNumber>
    </recommendedName>
    <alternativeName>
        <fullName evidence="4">5'-adenylylsulfate reductase</fullName>
    </alternativeName>
    <alternativeName>
        <fullName evidence="4">Thioredoxin-dependent 5'-adenylylsulfate reductase</fullName>
    </alternativeName>
</protein>
<dbReference type="Pfam" id="PF01507">
    <property type="entry name" value="PAPS_reduct"/>
    <property type="match status" value="1"/>
</dbReference>
<comment type="similarity">
    <text evidence="1 4">Belongs to the PAPS reductase family. CysH subfamily.</text>
</comment>
<feature type="binding site" evidence="4">
    <location>
        <position position="134"/>
    </location>
    <ligand>
        <name>[4Fe-4S] cluster</name>
        <dbReference type="ChEBI" id="CHEBI:49883"/>
    </ligand>
</feature>
<dbReference type="GO" id="GO:0019379">
    <property type="term" value="P:sulfate assimilation, phosphoadenylyl sulfate reduction by phosphoadenylyl-sulfate reductase (thioredoxin)"/>
    <property type="evidence" value="ECO:0007669"/>
    <property type="project" value="UniProtKB-UniRule"/>
</dbReference>
<dbReference type="Proteomes" id="UP000006844">
    <property type="component" value="Chromosome"/>
</dbReference>
<evidence type="ECO:0000259" key="5">
    <source>
        <dbReference type="Pfam" id="PF01507"/>
    </source>
</evidence>
<dbReference type="Gene3D" id="3.40.50.620">
    <property type="entry name" value="HUPs"/>
    <property type="match status" value="1"/>
</dbReference>
<keyword evidence="2 4" id="KW-0560">Oxidoreductase</keyword>
<comment type="subcellular location">
    <subcellularLocation>
        <location evidence="4">Cytoplasm</location>
    </subcellularLocation>
</comment>
<comment type="pathway">
    <text evidence="3 4">Sulfur metabolism; hydrogen sulfide biosynthesis; sulfite from sulfate.</text>
</comment>
<dbReference type="InterPro" id="IPR004511">
    <property type="entry name" value="PAPS/APS_Rdtase"/>
</dbReference>
<dbReference type="EMBL" id="CP002467">
    <property type="protein sequence ID" value="ADV84392.1"/>
    <property type="molecule type" value="Genomic_DNA"/>
</dbReference>
<dbReference type="RefSeq" id="WP_013570122.1">
    <property type="nucleotide sequence ID" value="NC_014963.1"/>
</dbReference>
<evidence type="ECO:0000256" key="4">
    <source>
        <dbReference type="HAMAP-Rule" id="MF_00063"/>
    </source>
</evidence>
<keyword evidence="4" id="KW-0411">Iron-sulfur</keyword>
<dbReference type="GO" id="GO:0005737">
    <property type="term" value="C:cytoplasm"/>
    <property type="evidence" value="ECO:0007669"/>
    <property type="project" value="UniProtKB-SubCell"/>
</dbReference>
<evidence type="ECO:0000256" key="1">
    <source>
        <dbReference type="ARBA" id="ARBA00009732"/>
    </source>
</evidence>
<comment type="cofactor">
    <cofactor evidence="4">
        <name>[4Fe-4S] cluster</name>
        <dbReference type="ChEBI" id="CHEBI:49883"/>
    </cofactor>
    <text evidence="4">Binds 1 [4Fe-4S] cluster per subunit.</text>
</comment>
<dbReference type="PANTHER" id="PTHR46509">
    <property type="entry name" value="PHOSPHOADENOSINE PHOSPHOSULFATE REDUCTASE"/>
    <property type="match status" value="1"/>
</dbReference>
<evidence type="ECO:0000256" key="2">
    <source>
        <dbReference type="ARBA" id="ARBA00023002"/>
    </source>
</evidence>
<dbReference type="InterPro" id="IPR002500">
    <property type="entry name" value="PAPS_reduct_dom"/>
</dbReference>
<evidence type="ECO:0000256" key="3">
    <source>
        <dbReference type="ARBA" id="ARBA00024327"/>
    </source>
</evidence>
<dbReference type="SUPFAM" id="SSF52402">
    <property type="entry name" value="Adenine nucleotide alpha hydrolases-like"/>
    <property type="match status" value="1"/>
</dbReference>
<keyword evidence="7" id="KW-1185">Reference proteome</keyword>
<feature type="binding site" evidence="4">
    <location>
        <position position="223"/>
    </location>
    <ligand>
        <name>[4Fe-4S] cluster</name>
        <dbReference type="ChEBI" id="CHEBI:49883"/>
    </ligand>
</feature>
<sequence length="255" mass="28668">MNMETSELTELHLTEPAAYQELDLHAVIDGVDLEALQPEALLQHILSTAPNARPCFTCSFQTEDMVVLDFLRKAIPDIPVIFLETGYHFAETYAYRDQMAAAWNLNIINATAAETRVEHEAKRGLLYIVQPTDCCNLRKVAPLMASLEPYNLWFTGLRREQSPTRANLKKIEDHRTPNGHHLLKTSLLADWNWQQVTDYAHANAVPELPLYAKGYTSIGCEPCTAISTDPTNARAGRWGGKKLECGIHTFSEKSE</sequence>
<dbReference type="GO" id="GO:0004604">
    <property type="term" value="F:phosphoadenylyl-sulfate reductase (thioredoxin) activity"/>
    <property type="evidence" value="ECO:0007669"/>
    <property type="project" value="UniProtKB-UniRule"/>
</dbReference>